<keyword evidence="3" id="KW-1185">Reference proteome</keyword>
<evidence type="ECO:0000256" key="1">
    <source>
        <dbReference type="SAM" id="MobiDB-lite"/>
    </source>
</evidence>
<dbReference type="AlphaFoldDB" id="A0A498SRJ6"/>
<sequence>MLEVSGSETVKLEDVEHVISSIQCFTDPKCARDPDVVQCWRSELVDGCALGQPLPKGDNVVMLSGHSVATPSTHENPRRINRETTSTDPPIAIELFHYSKPFPINRPANMTDSQLVKIKEQQKKSITNARRTNERVDREQCEAKDRHVNDGSKQMDKNEERENHVEKDGEGVLKPPSQRTRQNYRHILNHGLKPDLSPFSKSKLTTIVCTYVVPSVAVVQLERLDMLVDQKTVLVFLSKHISVQRNCPLFSFSTVIDECIACSGQVSLKIFLISWRSTLG</sequence>
<feature type="region of interest" description="Disordered" evidence="1">
    <location>
        <begin position="119"/>
        <end position="177"/>
    </location>
</feature>
<evidence type="ECO:0000313" key="3">
    <source>
        <dbReference type="Proteomes" id="UP000276991"/>
    </source>
</evidence>
<organism evidence="2 3">
    <name type="scientific">Acanthocheilonema viteae</name>
    <name type="common">Filarial nematode worm</name>
    <name type="synonym">Dipetalonema viteae</name>
    <dbReference type="NCBI Taxonomy" id="6277"/>
    <lineage>
        <taxon>Eukaryota</taxon>
        <taxon>Metazoa</taxon>
        <taxon>Ecdysozoa</taxon>
        <taxon>Nematoda</taxon>
        <taxon>Chromadorea</taxon>
        <taxon>Rhabditida</taxon>
        <taxon>Spirurina</taxon>
        <taxon>Spiruromorpha</taxon>
        <taxon>Filarioidea</taxon>
        <taxon>Onchocercidae</taxon>
        <taxon>Acanthocheilonema</taxon>
    </lineage>
</organism>
<name>A0A498SRJ6_ACAVI</name>
<dbReference type="EMBL" id="UPTC01004397">
    <property type="protein sequence ID" value="VBB34936.1"/>
    <property type="molecule type" value="Genomic_DNA"/>
</dbReference>
<evidence type="ECO:0000313" key="2">
    <source>
        <dbReference type="EMBL" id="VBB34936.1"/>
    </source>
</evidence>
<dbReference type="Proteomes" id="UP000276991">
    <property type="component" value="Unassembled WGS sequence"/>
</dbReference>
<feature type="compositionally biased region" description="Basic and acidic residues" evidence="1">
    <location>
        <begin position="131"/>
        <end position="171"/>
    </location>
</feature>
<gene>
    <name evidence="2" type="ORF">NAV_LOCUS9727</name>
</gene>
<proteinExistence type="predicted"/>
<protein>
    <submittedName>
        <fullName evidence="2">Uncharacterized protein</fullName>
    </submittedName>
</protein>
<accession>A0A498SRJ6</accession>
<reference evidence="2 3" key="1">
    <citation type="submission" date="2018-08" db="EMBL/GenBank/DDBJ databases">
        <authorList>
            <person name="Laetsch R D."/>
            <person name="Stevens L."/>
            <person name="Kumar S."/>
            <person name="Blaxter L. M."/>
        </authorList>
    </citation>
    <scope>NUCLEOTIDE SEQUENCE [LARGE SCALE GENOMIC DNA]</scope>
</reference>